<dbReference type="InterPro" id="IPR037523">
    <property type="entry name" value="VOC_core"/>
</dbReference>
<dbReference type="InterPro" id="IPR004360">
    <property type="entry name" value="Glyas_Fos-R_dOase_dom"/>
</dbReference>
<accession>A0ABT1NU17</accession>
<dbReference type="PROSITE" id="PS51819">
    <property type="entry name" value="VOC"/>
    <property type="match status" value="1"/>
</dbReference>
<reference evidence="3 4" key="1">
    <citation type="submission" date="2022-07" db="EMBL/GenBank/DDBJ databases">
        <title>Novel species in genus Arthrobacter.</title>
        <authorList>
            <person name="Liu Y."/>
        </authorList>
    </citation>
    <scope>NUCLEOTIDE SEQUENCE [LARGE SCALE GENOMIC DNA]</scope>
    <source>
        <strain evidence="4">zg-Y859</strain>
    </source>
</reference>
<evidence type="ECO:0000313" key="4">
    <source>
        <dbReference type="Proteomes" id="UP001206924"/>
    </source>
</evidence>
<evidence type="ECO:0000259" key="2">
    <source>
        <dbReference type="PROSITE" id="PS51819"/>
    </source>
</evidence>
<dbReference type="RefSeq" id="WP_255865856.1">
    <property type="nucleotide sequence ID" value="NZ_CP104263.1"/>
</dbReference>
<feature type="compositionally biased region" description="Polar residues" evidence="1">
    <location>
        <begin position="141"/>
        <end position="150"/>
    </location>
</feature>
<dbReference type="Gene3D" id="3.10.180.10">
    <property type="entry name" value="2,3-Dihydroxybiphenyl 1,2-Dioxygenase, domain 1"/>
    <property type="match status" value="1"/>
</dbReference>
<sequence length="150" mass="15896">MKIYNPQVILFVADVARAARFYAALGFNEEFRTTGTGTAPVKIEMSLEGFELGLALPGPMAEAHGLTPVTAGHRASLTLWTDDAAAAYAAALDAGAKPLQGPHPFLDGKLRVAFVEDFDGHPIQFVERKTTSGRSEAEAGTQDSCRTTGS</sequence>
<gene>
    <name evidence="3" type="ORF">NNX28_11640</name>
</gene>
<name>A0ABT1NU17_9MICC</name>
<dbReference type="Pfam" id="PF00903">
    <property type="entry name" value="Glyoxalase"/>
    <property type="match status" value="1"/>
</dbReference>
<feature type="domain" description="VOC" evidence="2">
    <location>
        <begin position="3"/>
        <end position="128"/>
    </location>
</feature>
<evidence type="ECO:0000256" key="1">
    <source>
        <dbReference type="SAM" id="MobiDB-lite"/>
    </source>
</evidence>
<dbReference type="InterPro" id="IPR029068">
    <property type="entry name" value="Glyas_Bleomycin-R_OHBP_Dase"/>
</dbReference>
<dbReference type="EMBL" id="JANFLP010000011">
    <property type="protein sequence ID" value="MCQ1950577.1"/>
    <property type="molecule type" value="Genomic_DNA"/>
</dbReference>
<dbReference type="Proteomes" id="UP001206924">
    <property type="component" value="Unassembled WGS sequence"/>
</dbReference>
<evidence type="ECO:0000313" key="3">
    <source>
        <dbReference type="EMBL" id="MCQ1950577.1"/>
    </source>
</evidence>
<dbReference type="PANTHER" id="PTHR36503">
    <property type="entry name" value="BLR2520 PROTEIN"/>
    <property type="match status" value="1"/>
</dbReference>
<protein>
    <submittedName>
        <fullName evidence="3">VOC family protein</fullName>
    </submittedName>
</protein>
<feature type="region of interest" description="Disordered" evidence="1">
    <location>
        <begin position="129"/>
        <end position="150"/>
    </location>
</feature>
<comment type="caution">
    <text evidence="3">The sequence shown here is derived from an EMBL/GenBank/DDBJ whole genome shotgun (WGS) entry which is preliminary data.</text>
</comment>
<keyword evidence="4" id="KW-1185">Reference proteome</keyword>
<dbReference type="CDD" id="cd06587">
    <property type="entry name" value="VOC"/>
    <property type="match status" value="1"/>
</dbReference>
<organism evidence="3 4">
    <name type="scientific">Arthrobacter jinronghuae</name>
    <dbReference type="NCBI Taxonomy" id="2964609"/>
    <lineage>
        <taxon>Bacteria</taxon>
        <taxon>Bacillati</taxon>
        <taxon>Actinomycetota</taxon>
        <taxon>Actinomycetes</taxon>
        <taxon>Micrococcales</taxon>
        <taxon>Micrococcaceae</taxon>
        <taxon>Arthrobacter</taxon>
    </lineage>
</organism>
<dbReference type="PANTHER" id="PTHR36503:SF3">
    <property type="entry name" value="BLR0126 PROTEIN"/>
    <property type="match status" value="1"/>
</dbReference>
<dbReference type="SUPFAM" id="SSF54593">
    <property type="entry name" value="Glyoxalase/Bleomycin resistance protein/Dihydroxybiphenyl dioxygenase"/>
    <property type="match status" value="1"/>
</dbReference>
<proteinExistence type="predicted"/>